<feature type="transmembrane region" description="Helical" evidence="6">
    <location>
        <begin position="28"/>
        <end position="48"/>
    </location>
</feature>
<organism evidence="8">
    <name type="scientific">Albugo laibachii Nc14</name>
    <dbReference type="NCBI Taxonomy" id="890382"/>
    <lineage>
        <taxon>Eukaryota</taxon>
        <taxon>Sar</taxon>
        <taxon>Stramenopiles</taxon>
        <taxon>Oomycota</taxon>
        <taxon>Peronosporomycetes</taxon>
        <taxon>Albuginales</taxon>
        <taxon>Albuginaceae</taxon>
        <taxon>Albugo</taxon>
    </lineage>
</organism>
<evidence type="ECO:0000259" key="7">
    <source>
        <dbReference type="PROSITE" id="PS50922"/>
    </source>
</evidence>
<dbReference type="PANTHER" id="PTHR13439">
    <property type="entry name" value="CT120 PROTEIN"/>
    <property type="match status" value="1"/>
</dbReference>
<evidence type="ECO:0000256" key="4">
    <source>
        <dbReference type="ARBA" id="ARBA00023136"/>
    </source>
</evidence>
<evidence type="ECO:0000313" key="8">
    <source>
        <dbReference type="EMBL" id="CCA20312.1"/>
    </source>
</evidence>
<evidence type="ECO:0000313" key="9">
    <source>
        <dbReference type="EMBL" id="CCA25851.1"/>
    </source>
</evidence>
<feature type="transmembrane region" description="Helical" evidence="6">
    <location>
        <begin position="60"/>
        <end position="81"/>
    </location>
</feature>
<name>F0WGF1_9STRA</name>
<dbReference type="GO" id="GO:0007009">
    <property type="term" value="P:plasma membrane organization"/>
    <property type="evidence" value="ECO:0007669"/>
    <property type="project" value="TreeGrafter"/>
</dbReference>
<dbReference type="GO" id="GO:0097035">
    <property type="term" value="P:regulation of membrane lipid distribution"/>
    <property type="evidence" value="ECO:0007669"/>
    <property type="project" value="TreeGrafter"/>
</dbReference>
<evidence type="ECO:0000256" key="6">
    <source>
        <dbReference type="SAM" id="Phobius"/>
    </source>
</evidence>
<evidence type="ECO:0000256" key="5">
    <source>
        <dbReference type="PROSITE-ProRule" id="PRU00205"/>
    </source>
</evidence>
<dbReference type="Pfam" id="PF03798">
    <property type="entry name" value="TRAM_LAG1_CLN8"/>
    <property type="match status" value="1"/>
</dbReference>
<accession>F0WGF1</accession>
<dbReference type="EMBL" id="FR824136">
    <property type="protein sequence ID" value="CCA20312.1"/>
    <property type="molecule type" value="Genomic_DNA"/>
</dbReference>
<keyword evidence="4 5" id="KW-0472">Membrane</keyword>
<dbReference type="AlphaFoldDB" id="F0WGF1"/>
<evidence type="ECO:0000256" key="2">
    <source>
        <dbReference type="ARBA" id="ARBA00022692"/>
    </source>
</evidence>
<dbReference type="InterPro" id="IPR050846">
    <property type="entry name" value="TLCD"/>
</dbReference>
<dbReference type="GO" id="GO:0005886">
    <property type="term" value="C:plasma membrane"/>
    <property type="evidence" value="ECO:0007669"/>
    <property type="project" value="TreeGrafter"/>
</dbReference>
<gene>
    <name evidence="8" type="primary">AlNc14C91G5683</name>
    <name evidence="9" type="synonym">AlNc14C326G10639</name>
    <name evidence="8" type="ORF">ALNC14_064550</name>
    <name evidence="9" type="ORF">ALNC14_119950</name>
</gene>
<feature type="domain" description="TLC" evidence="7">
    <location>
        <begin position="24"/>
        <end position="206"/>
    </location>
</feature>
<dbReference type="EMBL" id="FR824371">
    <property type="protein sequence ID" value="CCA25851.1"/>
    <property type="molecule type" value="Genomic_DNA"/>
</dbReference>
<comment type="subcellular location">
    <subcellularLocation>
        <location evidence="1">Membrane</location>
        <topology evidence="1">Multi-pass membrane protein</topology>
    </subcellularLocation>
</comment>
<dbReference type="SMART" id="SM00724">
    <property type="entry name" value="TLC"/>
    <property type="match status" value="1"/>
</dbReference>
<keyword evidence="2 5" id="KW-0812">Transmembrane</keyword>
<dbReference type="PANTHER" id="PTHR13439:SF4">
    <property type="entry name" value="TLC DOMAIN-CONTAINING PROTEIN"/>
    <property type="match status" value="1"/>
</dbReference>
<dbReference type="GO" id="GO:0055091">
    <property type="term" value="P:phospholipid homeostasis"/>
    <property type="evidence" value="ECO:0007669"/>
    <property type="project" value="TreeGrafter"/>
</dbReference>
<dbReference type="InterPro" id="IPR006634">
    <property type="entry name" value="TLC-dom"/>
</dbReference>
<proteinExistence type="predicted"/>
<evidence type="ECO:0000256" key="3">
    <source>
        <dbReference type="ARBA" id="ARBA00022989"/>
    </source>
</evidence>
<feature type="transmembrane region" description="Helical" evidence="6">
    <location>
        <begin position="161"/>
        <end position="181"/>
    </location>
</feature>
<keyword evidence="3 6" id="KW-1133">Transmembrane helix</keyword>
<evidence type="ECO:0000256" key="1">
    <source>
        <dbReference type="ARBA" id="ARBA00004141"/>
    </source>
</evidence>
<dbReference type="GO" id="GO:0071709">
    <property type="term" value="P:membrane assembly"/>
    <property type="evidence" value="ECO:0007669"/>
    <property type="project" value="TreeGrafter"/>
</dbReference>
<reference evidence="8" key="2">
    <citation type="submission" date="2011-02" db="EMBL/GenBank/DDBJ databases">
        <authorList>
            <person name="MacLean D."/>
        </authorList>
    </citation>
    <scope>NUCLEOTIDE SEQUENCE</scope>
</reference>
<reference evidence="8" key="1">
    <citation type="journal article" date="2011" name="PLoS Biol.">
        <title>Gene gain and loss during evolution of obligate parasitism in the white rust pathogen of Arabidopsis thaliana.</title>
        <authorList>
            <person name="Kemen E."/>
            <person name="Gardiner A."/>
            <person name="Schultz-Larsen T."/>
            <person name="Kemen A.C."/>
            <person name="Balmuth A.L."/>
            <person name="Robert-Seilaniantz A."/>
            <person name="Bailey K."/>
            <person name="Holub E."/>
            <person name="Studholme D.J."/>
            <person name="Maclean D."/>
            <person name="Jones J.D."/>
        </authorList>
    </citation>
    <scope>NUCLEOTIDE SEQUENCE</scope>
</reference>
<feature type="transmembrane region" description="Helical" evidence="6">
    <location>
        <begin position="101"/>
        <end position="128"/>
    </location>
</feature>
<protein>
    <submittedName>
        <fullName evidence="9">Uncharacterized protein AlNc14C326G10639</fullName>
    </submittedName>
    <submittedName>
        <fullName evidence="8">Uncharacterized protein AlNc14C91G5683</fullName>
    </submittedName>
</protein>
<dbReference type="PROSITE" id="PS50922">
    <property type="entry name" value="TLC"/>
    <property type="match status" value="1"/>
</dbReference>
<dbReference type="HOGENOM" id="CLU_090505_0_0_1"/>
<sequence length="226" mass="25907">MARQLTVAIVSNERIPAYAQLSKIHQKLWINTFVSMLHSILSSSLVIASISSGNNSIKDLVNQATSMELATICISTGYFIYDLVDFLLQGLYLKSPEVILHHVVVLFCYIAALIKGVGIPLLSLALICELHSAFMHVRKLMSLFTFTLSSSYYRKIWRVQWITFGIARFLPHLLITAVVYLERYRFNEQSHFWTAFIGMLIIDTQNLQLFRGLLVSYSRESKKHRD</sequence>